<dbReference type="SUPFAM" id="SSF53756">
    <property type="entry name" value="UDP-Glycosyltransferase/glycogen phosphorylase"/>
    <property type="match status" value="1"/>
</dbReference>
<gene>
    <name evidence="1" type="ORF">ACH5RR_034927</name>
</gene>
<dbReference type="Gene3D" id="3.40.50.2000">
    <property type="entry name" value="Glycogen Phosphorylase B"/>
    <property type="match status" value="1"/>
</dbReference>
<dbReference type="Proteomes" id="UP001630127">
    <property type="component" value="Unassembled WGS sequence"/>
</dbReference>
<protein>
    <submittedName>
        <fullName evidence="1">Uncharacterized protein</fullName>
    </submittedName>
</protein>
<sequence length="103" mass="11486">MKTGLEKSGVNFLWVVRKNDLDLIDGFENKVEDKGLVVKEWIDQRQILEHNCSGISQSLWMELCDGKCMCKSSYIGMADVGLATAECKDGGVGNQDWNNGEEL</sequence>
<comment type="caution">
    <text evidence="1">The sequence shown here is derived from an EMBL/GenBank/DDBJ whole genome shotgun (WGS) entry which is preliminary data.</text>
</comment>
<dbReference type="GO" id="GO:0008194">
    <property type="term" value="F:UDP-glycosyltransferase activity"/>
    <property type="evidence" value="ECO:0007669"/>
    <property type="project" value="UniProtKB-ARBA"/>
</dbReference>
<evidence type="ECO:0000313" key="1">
    <source>
        <dbReference type="EMBL" id="KAL3505086.1"/>
    </source>
</evidence>
<evidence type="ECO:0000313" key="2">
    <source>
        <dbReference type="Proteomes" id="UP001630127"/>
    </source>
</evidence>
<proteinExistence type="predicted"/>
<dbReference type="PANTHER" id="PTHR48044">
    <property type="entry name" value="GLYCOSYLTRANSFERASE"/>
    <property type="match status" value="1"/>
</dbReference>
<dbReference type="PANTHER" id="PTHR48044:SF21">
    <property type="entry name" value="GLYCOSYLTRANSFERASE"/>
    <property type="match status" value="1"/>
</dbReference>
<accession>A0ABD2YCC8</accession>
<dbReference type="GO" id="GO:1901135">
    <property type="term" value="P:carbohydrate derivative metabolic process"/>
    <property type="evidence" value="ECO:0007669"/>
    <property type="project" value="UniProtKB-ARBA"/>
</dbReference>
<dbReference type="EMBL" id="JBJUIK010000014">
    <property type="protein sequence ID" value="KAL3505086.1"/>
    <property type="molecule type" value="Genomic_DNA"/>
</dbReference>
<dbReference type="AlphaFoldDB" id="A0ABD2YCC8"/>
<reference evidence="1 2" key="1">
    <citation type="submission" date="2024-11" db="EMBL/GenBank/DDBJ databases">
        <title>A near-complete genome assembly of Cinchona calisaya.</title>
        <authorList>
            <person name="Lian D.C."/>
            <person name="Zhao X.W."/>
            <person name="Wei L."/>
        </authorList>
    </citation>
    <scope>NUCLEOTIDE SEQUENCE [LARGE SCALE GENOMIC DNA]</scope>
    <source>
        <tissue evidence="1">Nenye</tissue>
    </source>
</reference>
<keyword evidence="2" id="KW-1185">Reference proteome</keyword>
<name>A0ABD2YCC8_9GENT</name>
<organism evidence="1 2">
    <name type="scientific">Cinchona calisaya</name>
    <dbReference type="NCBI Taxonomy" id="153742"/>
    <lineage>
        <taxon>Eukaryota</taxon>
        <taxon>Viridiplantae</taxon>
        <taxon>Streptophyta</taxon>
        <taxon>Embryophyta</taxon>
        <taxon>Tracheophyta</taxon>
        <taxon>Spermatophyta</taxon>
        <taxon>Magnoliopsida</taxon>
        <taxon>eudicotyledons</taxon>
        <taxon>Gunneridae</taxon>
        <taxon>Pentapetalae</taxon>
        <taxon>asterids</taxon>
        <taxon>lamiids</taxon>
        <taxon>Gentianales</taxon>
        <taxon>Rubiaceae</taxon>
        <taxon>Cinchonoideae</taxon>
        <taxon>Cinchoneae</taxon>
        <taxon>Cinchona</taxon>
    </lineage>
</organism>